<gene>
    <name evidence="2" type="ORF">A2765_03425</name>
</gene>
<evidence type="ECO:0000313" key="3">
    <source>
        <dbReference type="Proteomes" id="UP000176377"/>
    </source>
</evidence>
<dbReference type="SUPFAM" id="SSF51445">
    <property type="entry name" value="(Trans)glycosidases"/>
    <property type="match status" value="1"/>
</dbReference>
<dbReference type="Proteomes" id="UP000176377">
    <property type="component" value="Unassembled WGS sequence"/>
</dbReference>
<accession>A0A1F6D8P7</accession>
<evidence type="ECO:0000313" key="2">
    <source>
        <dbReference type="EMBL" id="OGG57824.1"/>
    </source>
</evidence>
<sequence length="339" mass="38087">MSQCVVGTPSFRDSLFTLVKETELNAIVIDIRDFTGKIAFPTDNPVLKDMVSRECGAHDMRAFIERLHGEGIFVIGRITVFQNPHYAALYPERAVQSKSGGVWHDRKGLAFVDVGAQPYWDNVVELGKESYAMGFDELNFDYIRFPSDGNMADADYMWVAAGVSKAQALEEFYQYLHEKLRPVGAVLSADLFGYVTVHQDDLGIGQVLERALPYFDYIYPMVYPSHYNNGFAGLTDVNSDPYKVVYTSMTQAVAREQATTTRIASFAFSPIASSSPQLYNKPVYHGRVVPWLQSFDYPVDYTPEMVAAQIQAARDAGVDSYLFWDAANKYSSLRQVLTQ</sequence>
<dbReference type="InterPro" id="IPR017853">
    <property type="entry name" value="GH"/>
</dbReference>
<evidence type="ECO:0000259" key="1">
    <source>
        <dbReference type="Pfam" id="PF13200"/>
    </source>
</evidence>
<name>A0A1F6D8P7_9BACT</name>
<proteinExistence type="predicted"/>
<dbReference type="EMBL" id="MFLA01000044">
    <property type="protein sequence ID" value="OGG57824.1"/>
    <property type="molecule type" value="Genomic_DNA"/>
</dbReference>
<dbReference type="Pfam" id="PF13200">
    <property type="entry name" value="DUF4015"/>
    <property type="match status" value="1"/>
</dbReference>
<reference evidence="2 3" key="1">
    <citation type="journal article" date="2016" name="Nat. Commun.">
        <title>Thousands of microbial genomes shed light on interconnected biogeochemical processes in an aquifer system.</title>
        <authorList>
            <person name="Anantharaman K."/>
            <person name="Brown C.T."/>
            <person name="Hug L.A."/>
            <person name="Sharon I."/>
            <person name="Castelle C.J."/>
            <person name="Probst A.J."/>
            <person name="Thomas B.C."/>
            <person name="Singh A."/>
            <person name="Wilkins M.J."/>
            <person name="Karaoz U."/>
            <person name="Brodie E.L."/>
            <person name="Williams K.H."/>
            <person name="Hubbard S.S."/>
            <person name="Banfield J.F."/>
        </authorList>
    </citation>
    <scope>NUCLEOTIDE SEQUENCE [LARGE SCALE GENOMIC DNA]</scope>
</reference>
<dbReference type="InterPro" id="IPR025275">
    <property type="entry name" value="DUF4015"/>
</dbReference>
<protein>
    <recommendedName>
        <fullName evidence="1">DUF4015 domain-containing protein</fullName>
    </recommendedName>
</protein>
<organism evidence="2 3">
    <name type="scientific">Candidatus Kaiserbacteria bacterium RIFCSPHIGHO2_01_FULL_56_24</name>
    <dbReference type="NCBI Taxonomy" id="1798487"/>
    <lineage>
        <taxon>Bacteria</taxon>
        <taxon>Candidatus Kaiseribacteriota</taxon>
    </lineage>
</organism>
<feature type="domain" description="DUF4015" evidence="1">
    <location>
        <begin position="2"/>
        <end position="330"/>
    </location>
</feature>
<dbReference type="AlphaFoldDB" id="A0A1F6D8P7"/>
<comment type="caution">
    <text evidence="2">The sequence shown here is derived from an EMBL/GenBank/DDBJ whole genome shotgun (WGS) entry which is preliminary data.</text>
</comment>